<keyword evidence="2" id="KW-1133">Transmembrane helix</keyword>
<feature type="region of interest" description="Disordered" evidence="1">
    <location>
        <begin position="189"/>
        <end position="211"/>
    </location>
</feature>
<evidence type="ECO:0000313" key="3">
    <source>
        <dbReference type="EMBL" id="MDQ7879788.1"/>
    </source>
</evidence>
<accession>A0ABU0Z5B3</accession>
<name>A0ABU0Z5B3_9MICO</name>
<sequence>MTETRAPAPHAAYDLYMERQRRWAAWWRRLGQLLGYVLGGCLAVVIAALFVASVHDLAQPRIWGTFTQTDCEPRPRGGCRPVGTWVSDDGDIVKRGVYLDGWTDDTGTTRASYQPTAIISDESNNIVHAPGLTGVGPWLSGALLLGWVGYMLFKAATWGDITLPSPRRWRGRRRPATRSTITAARGSLRRRYRRSLEEGTASNNGREGGSD</sequence>
<keyword evidence="2" id="KW-0472">Membrane</keyword>
<dbReference type="RefSeq" id="WP_308869430.1">
    <property type="nucleotide sequence ID" value="NZ_JAVFWO010000005.1"/>
</dbReference>
<evidence type="ECO:0008006" key="5">
    <source>
        <dbReference type="Google" id="ProtNLM"/>
    </source>
</evidence>
<keyword evidence="2" id="KW-0812">Transmembrane</keyword>
<evidence type="ECO:0000256" key="1">
    <source>
        <dbReference type="SAM" id="MobiDB-lite"/>
    </source>
</evidence>
<feature type="transmembrane region" description="Helical" evidence="2">
    <location>
        <begin position="138"/>
        <end position="163"/>
    </location>
</feature>
<dbReference type="EMBL" id="JAVFWO010000005">
    <property type="protein sequence ID" value="MDQ7879788.1"/>
    <property type="molecule type" value="Genomic_DNA"/>
</dbReference>
<keyword evidence="4" id="KW-1185">Reference proteome</keyword>
<protein>
    <recommendedName>
        <fullName evidence="5">DUF3592 domain-containing protein</fullName>
    </recommendedName>
</protein>
<organism evidence="3 4">
    <name type="scientific">Microbacterium psychrotolerans</name>
    <dbReference type="NCBI Taxonomy" id="3068321"/>
    <lineage>
        <taxon>Bacteria</taxon>
        <taxon>Bacillati</taxon>
        <taxon>Actinomycetota</taxon>
        <taxon>Actinomycetes</taxon>
        <taxon>Micrococcales</taxon>
        <taxon>Microbacteriaceae</taxon>
        <taxon>Microbacterium</taxon>
    </lineage>
</organism>
<comment type="caution">
    <text evidence="3">The sequence shown here is derived from an EMBL/GenBank/DDBJ whole genome shotgun (WGS) entry which is preliminary data.</text>
</comment>
<dbReference type="Proteomes" id="UP001235133">
    <property type="component" value="Unassembled WGS sequence"/>
</dbReference>
<evidence type="ECO:0000313" key="4">
    <source>
        <dbReference type="Proteomes" id="UP001235133"/>
    </source>
</evidence>
<evidence type="ECO:0000256" key="2">
    <source>
        <dbReference type="SAM" id="Phobius"/>
    </source>
</evidence>
<proteinExistence type="predicted"/>
<gene>
    <name evidence="3" type="ORF">Q9R08_17480</name>
</gene>
<feature type="transmembrane region" description="Helical" evidence="2">
    <location>
        <begin position="33"/>
        <end position="54"/>
    </location>
</feature>
<reference evidence="3 4" key="1">
    <citation type="submission" date="2023-08" db="EMBL/GenBank/DDBJ databases">
        <title>Microbacterium psychrotolerans sp. nov., a psychrotolerant bacterium isolated from soil in Heilongjiang Province, China.</title>
        <authorList>
            <person name="An P."/>
            <person name="Zhao D."/>
            <person name="Xiang H."/>
        </authorList>
    </citation>
    <scope>NUCLEOTIDE SEQUENCE [LARGE SCALE GENOMIC DNA]</scope>
    <source>
        <strain evidence="3 4">QXD-8</strain>
    </source>
</reference>